<protein>
    <recommendedName>
        <fullName evidence="4">Family with sequence similarity 167 member A</fullName>
    </recommendedName>
</protein>
<organism evidence="2 3">
    <name type="scientific">Podarcis lilfordi</name>
    <name type="common">Lilford's wall lizard</name>
    <dbReference type="NCBI Taxonomy" id="74358"/>
    <lineage>
        <taxon>Eukaryota</taxon>
        <taxon>Metazoa</taxon>
        <taxon>Chordata</taxon>
        <taxon>Craniata</taxon>
        <taxon>Vertebrata</taxon>
        <taxon>Euteleostomi</taxon>
        <taxon>Lepidosauria</taxon>
        <taxon>Squamata</taxon>
        <taxon>Bifurcata</taxon>
        <taxon>Unidentata</taxon>
        <taxon>Episquamata</taxon>
        <taxon>Laterata</taxon>
        <taxon>Lacertibaenia</taxon>
        <taxon>Lacertidae</taxon>
        <taxon>Podarcis</taxon>
    </lineage>
</organism>
<reference evidence="2" key="1">
    <citation type="submission" date="2022-12" db="EMBL/GenBank/DDBJ databases">
        <authorList>
            <person name="Alioto T."/>
            <person name="Alioto T."/>
            <person name="Gomez Garrido J."/>
        </authorList>
    </citation>
    <scope>NUCLEOTIDE SEQUENCE</scope>
</reference>
<dbReference type="InterPro" id="IPR051771">
    <property type="entry name" value="FAM167_domain"/>
</dbReference>
<evidence type="ECO:0000313" key="2">
    <source>
        <dbReference type="EMBL" id="CAI5771457.1"/>
    </source>
</evidence>
<gene>
    <name evidence="2" type="ORF">PODLI_1B041465</name>
</gene>
<proteinExistence type="inferred from homology"/>
<evidence type="ECO:0000313" key="3">
    <source>
        <dbReference type="Proteomes" id="UP001178461"/>
    </source>
</evidence>
<dbReference type="InterPro" id="IPR024280">
    <property type="entry name" value="FAM167"/>
</dbReference>
<keyword evidence="3" id="KW-1185">Reference proteome</keyword>
<dbReference type="AlphaFoldDB" id="A0AA35P4K9"/>
<name>A0AA35P4K9_9SAUR</name>
<dbReference type="PANTHER" id="PTHR32289:SF3">
    <property type="entry name" value="PROTEIN FAM167A"/>
    <property type="match status" value="1"/>
</dbReference>
<dbReference type="PANTHER" id="PTHR32289">
    <property type="entry name" value="PROTEIN FAM167A"/>
    <property type="match status" value="1"/>
</dbReference>
<comment type="similarity">
    <text evidence="1">Belongs to the FAM167 (SEC) family.</text>
</comment>
<sequence>MQILMAVNLSSGWRDFQENLADLPPNIARKRQAGDRWCPVLLKGVSWIESAESQLLSKGNLEQLITAWMIEIEEMLDGADPETGGGAPPDDHLRNLKALTEKLRLETRRPSYLEWKAQLEGIAWKSHPEPPAEASRDEKPMEESVPLTEVQVHINGGSLKAQVPVMTREKISGFGNIDEALNWLRKELMEMRLQDQQLARQLMRLRSDINKLKIEQTCHLHRRMLNDATYELEERDELSDLLCDFPLTSSFSLSTPLKLIGVTKMNINSRRFSLC</sequence>
<dbReference type="Proteomes" id="UP001178461">
    <property type="component" value="Chromosome 3"/>
</dbReference>
<evidence type="ECO:0000256" key="1">
    <source>
        <dbReference type="ARBA" id="ARBA00005489"/>
    </source>
</evidence>
<dbReference type="EMBL" id="OX395128">
    <property type="protein sequence ID" value="CAI5771457.1"/>
    <property type="molecule type" value="Genomic_DNA"/>
</dbReference>
<evidence type="ECO:0008006" key="4">
    <source>
        <dbReference type="Google" id="ProtNLM"/>
    </source>
</evidence>
<accession>A0AA35P4K9</accession>
<dbReference type="Pfam" id="PF11652">
    <property type="entry name" value="FAM167"/>
    <property type="match status" value="1"/>
</dbReference>